<comment type="caution">
    <text evidence="2">The sequence shown here is derived from an EMBL/GenBank/DDBJ whole genome shotgun (WGS) entry which is preliminary data.</text>
</comment>
<protein>
    <submittedName>
        <fullName evidence="2">Uncharacterized protein</fullName>
    </submittedName>
</protein>
<evidence type="ECO:0000256" key="1">
    <source>
        <dbReference type="SAM" id="SignalP"/>
    </source>
</evidence>
<dbReference type="Proteomes" id="UP000317257">
    <property type="component" value="Unassembled WGS sequence"/>
</dbReference>
<feature type="signal peptide" evidence="1">
    <location>
        <begin position="1"/>
        <end position="20"/>
    </location>
</feature>
<accession>A0A5C6G628</accession>
<name>A0A5C6G628_METRR</name>
<gene>
    <name evidence="2" type="ORF">ED733_002363</name>
</gene>
<evidence type="ECO:0000313" key="3">
    <source>
        <dbReference type="Proteomes" id="UP000317257"/>
    </source>
</evidence>
<dbReference type="EMBL" id="SBHS01000045">
    <property type="protein sequence ID" value="TWU71433.1"/>
    <property type="molecule type" value="Genomic_DNA"/>
</dbReference>
<organism evidence="2 3">
    <name type="scientific">Metarhizium rileyi (strain RCEF 4871)</name>
    <name type="common">Nomuraea rileyi</name>
    <dbReference type="NCBI Taxonomy" id="1649241"/>
    <lineage>
        <taxon>Eukaryota</taxon>
        <taxon>Fungi</taxon>
        <taxon>Dikarya</taxon>
        <taxon>Ascomycota</taxon>
        <taxon>Pezizomycotina</taxon>
        <taxon>Sordariomycetes</taxon>
        <taxon>Hypocreomycetidae</taxon>
        <taxon>Hypocreales</taxon>
        <taxon>Clavicipitaceae</taxon>
        <taxon>Metarhizium</taxon>
    </lineage>
</organism>
<sequence>MKAPTYIGVLVLASIYSAAAASSASTVVCEACKHGSMPADIVTRSPIEATLCTAPALMSMPVTTGGEGSATWSASNPSSTSLPVTAAANGRAIGGTCYMIAAAIAAAAFLV</sequence>
<keyword evidence="1" id="KW-0732">Signal</keyword>
<feature type="chain" id="PRO_5022839434" evidence="1">
    <location>
        <begin position="21"/>
        <end position="111"/>
    </location>
</feature>
<proteinExistence type="predicted"/>
<reference evidence="3" key="1">
    <citation type="submission" date="2018-12" db="EMBL/GenBank/DDBJ databases">
        <title>The complete genome of Metarhizium rileyi, a key fungal pathogen of Lepidoptera.</title>
        <authorList>
            <person name="Binneck E."/>
            <person name="Lastra C.C.L."/>
            <person name="Sosa-Gomez D.R."/>
        </authorList>
    </citation>
    <scope>NUCLEOTIDE SEQUENCE [LARGE SCALE GENOMIC DNA]</scope>
    <source>
        <strain evidence="3">Cep018-CH2</strain>
    </source>
</reference>
<evidence type="ECO:0000313" key="2">
    <source>
        <dbReference type="EMBL" id="TWU71433.1"/>
    </source>
</evidence>
<dbReference type="AlphaFoldDB" id="A0A5C6G628"/>